<reference evidence="2 3" key="1">
    <citation type="submission" date="2014-01" db="EMBL/GenBank/DDBJ databases">
        <title>Development of a Comparative Genomic Fingerprinting Assay for High Resolution Genotyping of Arcobacter butzleri.</title>
        <authorList>
            <person name="Webb A.L."/>
            <person name="Inglis G.D."/>
            <person name="Kruczkiewicz P."/>
            <person name="Selinger L.B."/>
            <person name="Taboada E.N."/>
        </authorList>
    </citation>
    <scope>NUCLEOTIDE SEQUENCE [LARGE SCALE GENOMIC DNA]</scope>
    <source>
        <strain evidence="2 3">L351</strain>
    </source>
</reference>
<dbReference type="AlphaFoldDB" id="A0A837J5N6"/>
<dbReference type="EMBL" id="JAIS01000080">
    <property type="protein sequence ID" value="KLE00938.1"/>
    <property type="molecule type" value="Genomic_DNA"/>
</dbReference>
<dbReference type="Proteomes" id="UP000035526">
    <property type="component" value="Unassembled WGS sequence"/>
</dbReference>
<feature type="coiled-coil region" evidence="1">
    <location>
        <begin position="116"/>
        <end position="143"/>
    </location>
</feature>
<keyword evidence="1" id="KW-0175">Coiled coil</keyword>
<protein>
    <submittedName>
        <fullName evidence="2">Uncharacterized protein</fullName>
    </submittedName>
</protein>
<gene>
    <name evidence="2" type="ORF">AF76_05705</name>
</gene>
<accession>A0A837J5N6</accession>
<dbReference type="RefSeq" id="WP_046991640.1">
    <property type="nucleotide sequence ID" value="NZ_JAIS01000080.1"/>
</dbReference>
<name>A0A837J5N6_9BACT</name>
<comment type="caution">
    <text evidence="2">The sequence shown here is derived from an EMBL/GenBank/DDBJ whole genome shotgun (WGS) entry which is preliminary data.</text>
</comment>
<evidence type="ECO:0000313" key="2">
    <source>
        <dbReference type="EMBL" id="KLE00938.1"/>
    </source>
</evidence>
<organism evidence="2 3">
    <name type="scientific">Aliarcobacter butzleri L351</name>
    <dbReference type="NCBI Taxonomy" id="1447259"/>
    <lineage>
        <taxon>Bacteria</taxon>
        <taxon>Pseudomonadati</taxon>
        <taxon>Campylobacterota</taxon>
        <taxon>Epsilonproteobacteria</taxon>
        <taxon>Campylobacterales</taxon>
        <taxon>Arcobacteraceae</taxon>
        <taxon>Aliarcobacter</taxon>
    </lineage>
</organism>
<sequence length="215" mass="25791">MSNIINEDIENEFITFSEARKKYIEEKEQEINMLTLRLREIFKHYSNPKLNDSNFRLSLGLIFSQIVEMKEKLHKLSFTIKALNKLNNVTEIKRIRNKETGKIKLIPIRYDYYKDKDNINLHLNMTNEEVEEINKKNKELSKKHWTELKKIKYETIQQMGNIIINSNQDDKKDRSHIEFFELLSTITGNKRQAENYTKLIFKKAPKHKTIKELTK</sequence>
<evidence type="ECO:0000256" key="1">
    <source>
        <dbReference type="SAM" id="Coils"/>
    </source>
</evidence>
<proteinExistence type="predicted"/>
<evidence type="ECO:0000313" key="3">
    <source>
        <dbReference type="Proteomes" id="UP000035526"/>
    </source>
</evidence>